<accession>A0A174G0Y3</accession>
<proteinExistence type="predicted"/>
<protein>
    <submittedName>
        <fullName evidence="1">Uncharacterized protein</fullName>
    </submittedName>
</protein>
<evidence type="ECO:0000313" key="1">
    <source>
        <dbReference type="EMBL" id="CUO54489.1"/>
    </source>
</evidence>
<gene>
    <name evidence="1" type="ORF">ERS852417_02548</name>
</gene>
<reference evidence="1 2" key="1">
    <citation type="submission" date="2015-09" db="EMBL/GenBank/DDBJ databases">
        <authorList>
            <consortium name="Pathogen Informatics"/>
        </authorList>
    </citation>
    <scope>NUCLEOTIDE SEQUENCE [LARGE SCALE GENOMIC DNA]</scope>
    <source>
        <strain evidence="1 2">2789STDY5608860</strain>
    </source>
</reference>
<dbReference type="AlphaFoldDB" id="A0A174G0Y3"/>
<organism evidence="1 2">
    <name type="scientific">Agathobacter rectalis</name>
    <dbReference type="NCBI Taxonomy" id="39491"/>
    <lineage>
        <taxon>Bacteria</taxon>
        <taxon>Bacillati</taxon>
        <taxon>Bacillota</taxon>
        <taxon>Clostridia</taxon>
        <taxon>Lachnospirales</taxon>
        <taxon>Lachnospiraceae</taxon>
        <taxon>Agathobacter</taxon>
    </lineage>
</organism>
<sequence>MKTYEKMVVIFVDLLGTKNNKKYDDNLFIHRLFHSEVKANENRKHEHVIYDRNVYIFSDCAYFFYYYTTLQLYR</sequence>
<dbReference type="EMBL" id="CYYW01000022">
    <property type="protein sequence ID" value="CUO54489.1"/>
    <property type="molecule type" value="Genomic_DNA"/>
</dbReference>
<evidence type="ECO:0000313" key="2">
    <source>
        <dbReference type="Proteomes" id="UP000095384"/>
    </source>
</evidence>
<dbReference type="Proteomes" id="UP000095384">
    <property type="component" value="Unassembled WGS sequence"/>
</dbReference>
<name>A0A174G0Y3_9FIRM</name>